<organism evidence="1 2">
    <name type="scientific">Haloferula chungangensis</name>
    <dbReference type="NCBI Taxonomy" id="1048331"/>
    <lineage>
        <taxon>Bacteria</taxon>
        <taxon>Pseudomonadati</taxon>
        <taxon>Verrucomicrobiota</taxon>
        <taxon>Verrucomicrobiia</taxon>
        <taxon>Verrucomicrobiales</taxon>
        <taxon>Verrucomicrobiaceae</taxon>
        <taxon>Haloferula</taxon>
    </lineage>
</organism>
<keyword evidence="2" id="KW-1185">Reference proteome</keyword>
<evidence type="ECO:0000313" key="2">
    <source>
        <dbReference type="Proteomes" id="UP001596472"/>
    </source>
</evidence>
<dbReference type="EMBL" id="JBHTBS010000024">
    <property type="protein sequence ID" value="MFC7339619.1"/>
    <property type="molecule type" value="Genomic_DNA"/>
</dbReference>
<accession>A0ABW2LE39</accession>
<proteinExistence type="predicted"/>
<sequence length="202" mass="22615">MNWTDRLGLEKDLSGASADAAGEHDSGAAAAHAAGEKFIKDEHDAARKQFEEDETAMVLLERCGRICCKEDGKTFYATVAARKWSWSKGLALGCSPEKSPECKDDDKEIGWWHTHPGRTRVETEGRTNEEKKKVLRIFEGGPFNQMDKNFVDGMISPNTGKHLPRRHNPDGKPLAMTRVFEGKVITVYYLNGEIKTHEPNVE</sequence>
<reference evidence="2" key="1">
    <citation type="journal article" date="2019" name="Int. J. Syst. Evol. Microbiol.">
        <title>The Global Catalogue of Microorganisms (GCM) 10K type strain sequencing project: providing services to taxonomists for standard genome sequencing and annotation.</title>
        <authorList>
            <consortium name="The Broad Institute Genomics Platform"/>
            <consortium name="The Broad Institute Genome Sequencing Center for Infectious Disease"/>
            <person name="Wu L."/>
            <person name="Ma J."/>
        </authorList>
    </citation>
    <scope>NUCLEOTIDE SEQUENCE [LARGE SCALE GENOMIC DNA]</scope>
    <source>
        <strain evidence="2">CGMCC 4.1467</strain>
    </source>
</reference>
<evidence type="ECO:0000313" key="1">
    <source>
        <dbReference type="EMBL" id="MFC7339619.1"/>
    </source>
</evidence>
<gene>
    <name evidence="1" type="ORF">ACFQY0_20685</name>
</gene>
<dbReference type="Proteomes" id="UP001596472">
    <property type="component" value="Unassembled WGS sequence"/>
</dbReference>
<name>A0ABW2LE39_9BACT</name>
<protein>
    <recommendedName>
        <fullName evidence="3">JAB domain-containing protein</fullName>
    </recommendedName>
</protein>
<comment type="caution">
    <text evidence="1">The sequence shown here is derived from an EMBL/GenBank/DDBJ whole genome shotgun (WGS) entry which is preliminary data.</text>
</comment>
<evidence type="ECO:0008006" key="3">
    <source>
        <dbReference type="Google" id="ProtNLM"/>
    </source>
</evidence>